<dbReference type="EMBL" id="FQUM01000004">
    <property type="protein sequence ID" value="SHF26645.1"/>
    <property type="molecule type" value="Genomic_DNA"/>
</dbReference>
<organism evidence="3 4">
    <name type="scientific">Mariniphaga anaerophila</name>
    <dbReference type="NCBI Taxonomy" id="1484053"/>
    <lineage>
        <taxon>Bacteria</taxon>
        <taxon>Pseudomonadati</taxon>
        <taxon>Bacteroidota</taxon>
        <taxon>Bacteroidia</taxon>
        <taxon>Marinilabiliales</taxon>
        <taxon>Prolixibacteraceae</taxon>
        <taxon>Mariniphaga</taxon>
    </lineage>
</organism>
<dbReference type="SUPFAM" id="SSF51658">
    <property type="entry name" value="Xylose isomerase-like"/>
    <property type="match status" value="1"/>
</dbReference>
<dbReference type="STRING" id="1484053.SAMN05444274_104232"/>
<feature type="signal peptide" evidence="1">
    <location>
        <begin position="1"/>
        <end position="22"/>
    </location>
</feature>
<dbReference type="OrthoDB" id="9798407at2"/>
<evidence type="ECO:0000313" key="3">
    <source>
        <dbReference type="EMBL" id="SHF26645.1"/>
    </source>
</evidence>
<gene>
    <name evidence="3" type="ORF">SAMN05444274_104232</name>
</gene>
<keyword evidence="3" id="KW-0413">Isomerase</keyword>
<reference evidence="3 4" key="1">
    <citation type="submission" date="2016-11" db="EMBL/GenBank/DDBJ databases">
        <authorList>
            <person name="Jaros S."/>
            <person name="Januszkiewicz K."/>
            <person name="Wedrychowicz H."/>
        </authorList>
    </citation>
    <scope>NUCLEOTIDE SEQUENCE [LARGE SCALE GENOMIC DNA]</scope>
    <source>
        <strain evidence="3 4">DSM 26910</strain>
    </source>
</reference>
<dbReference type="GO" id="GO:0016853">
    <property type="term" value="F:isomerase activity"/>
    <property type="evidence" value="ECO:0007669"/>
    <property type="project" value="UniProtKB-KW"/>
</dbReference>
<proteinExistence type="predicted"/>
<dbReference type="Pfam" id="PF01261">
    <property type="entry name" value="AP_endonuc_2"/>
    <property type="match status" value="1"/>
</dbReference>
<accession>A0A1M5A916</accession>
<feature type="domain" description="Xylose isomerase-like TIM barrel" evidence="2">
    <location>
        <begin position="55"/>
        <end position="284"/>
    </location>
</feature>
<dbReference type="PROSITE" id="PS51257">
    <property type="entry name" value="PROKAR_LIPOPROTEIN"/>
    <property type="match status" value="1"/>
</dbReference>
<dbReference type="PANTHER" id="PTHR12110:SF41">
    <property type="entry name" value="INOSOSE DEHYDRATASE"/>
    <property type="match status" value="1"/>
</dbReference>
<dbReference type="InterPro" id="IPR013022">
    <property type="entry name" value="Xyl_isomerase-like_TIM-brl"/>
</dbReference>
<dbReference type="InterPro" id="IPR036237">
    <property type="entry name" value="Xyl_isomerase-like_sf"/>
</dbReference>
<dbReference type="InterPro" id="IPR050312">
    <property type="entry name" value="IolE/XylAMocC-like"/>
</dbReference>
<keyword evidence="4" id="KW-1185">Reference proteome</keyword>
<evidence type="ECO:0000256" key="1">
    <source>
        <dbReference type="SAM" id="SignalP"/>
    </source>
</evidence>
<protein>
    <submittedName>
        <fullName evidence="3">Sugar phosphate isomerase/epimerase</fullName>
    </submittedName>
</protein>
<dbReference type="PANTHER" id="PTHR12110">
    <property type="entry name" value="HYDROXYPYRUVATE ISOMERASE"/>
    <property type="match status" value="1"/>
</dbReference>
<evidence type="ECO:0000259" key="2">
    <source>
        <dbReference type="Pfam" id="PF01261"/>
    </source>
</evidence>
<feature type="chain" id="PRO_5012635224" evidence="1">
    <location>
        <begin position="23"/>
        <end position="292"/>
    </location>
</feature>
<dbReference type="Proteomes" id="UP000184164">
    <property type="component" value="Unassembled WGS sequence"/>
</dbReference>
<evidence type="ECO:0000313" key="4">
    <source>
        <dbReference type="Proteomes" id="UP000184164"/>
    </source>
</evidence>
<sequence>MIKKMTVKYLFFLGIAAFFAQAFVGCNPAPKEKFIGLQLYSVRDDMKKDVPATVAKVGEMGYKFVEAAGYGDGQFYGMSPADFKALCETNGLQFLGSHTGQDVPDSASWDKTMAWWDQAIEAHAAAGVKWIVQPWMGKTGYESLDGLKKYCAYFNAVGEKCNAKGIRFGYHNHANEFKTVLDGKPVYDWMLELTDPKNVMFQLDLYWIVEGGKNPLDYFENYPGRFEVWHIKDKEELGASGMMDFASMFAEREKSGAKYGVVEVERYNFEPLVSCKKSIDFLNQADYVDFYE</sequence>
<name>A0A1M5A916_9BACT</name>
<dbReference type="AlphaFoldDB" id="A0A1M5A916"/>
<dbReference type="Gene3D" id="3.20.20.150">
    <property type="entry name" value="Divalent-metal-dependent TIM barrel enzymes"/>
    <property type="match status" value="1"/>
</dbReference>
<keyword evidence="1" id="KW-0732">Signal</keyword>